<reference evidence="1 3" key="2">
    <citation type="journal article" date="2014" name="BMC Genomics">
        <title>An improved genome release (version Mt4.0) for the model legume Medicago truncatula.</title>
        <authorList>
            <person name="Tang H."/>
            <person name="Krishnakumar V."/>
            <person name="Bidwell S."/>
            <person name="Rosen B."/>
            <person name="Chan A."/>
            <person name="Zhou S."/>
            <person name="Gentzbittel L."/>
            <person name="Childs K.L."/>
            <person name="Yandell M."/>
            <person name="Gundlach H."/>
            <person name="Mayer K.F."/>
            <person name="Schwartz D.C."/>
            <person name="Town C.D."/>
        </authorList>
    </citation>
    <scope>GENOME REANNOTATION</scope>
    <source>
        <strain evidence="2 3">cv. Jemalong A17</strain>
    </source>
</reference>
<name>G7ISW3_MEDTR</name>
<evidence type="ECO:0000313" key="3">
    <source>
        <dbReference type="Proteomes" id="UP000002051"/>
    </source>
</evidence>
<organism evidence="1 3">
    <name type="scientific">Medicago truncatula</name>
    <name type="common">Barrel medic</name>
    <name type="synonym">Medicago tribuloides</name>
    <dbReference type="NCBI Taxonomy" id="3880"/>
    <lineage>
        <taxon>Eukaryota</taxon>
        <taxon>Viridiplantae</taxon>
        <taxon>Streptophyta</taxon>
        <taxon>Embryophyta</taxon>
        <taxon>Tracheophyta</taxon>
        <taxon>Spermatophyta</taxon>
        <taxon>Magnoliopsida</taxon>
        <taxon>eudicotyledons</taxon>
        <taxon>Gunneridae</taxon>
        <taxon>Pentapetalae</taxon>
        <taxon>rosids</taxon>
        <taxon>fabids</taxon>
        <taxon>Fabales</taxon>
        <taxon>Fabaceae</taxon>
        <taxon>Papilionoideae</taxon>
        <taxon>50 kb inversion clade</taxon>
        <taxon>NPAAA clade</taxon>
        <taxon>Hologalegina</taxon>
        <taxon>IRL clade</taxon>
        <taxon>Trifolieae</taxon>
        <taxon>Medicago</taxon>
    </lineage>
</organism>
<dbReference type="AlphaFoldDB" id="G7ISW3"/>
<reference evidence="2" key="3">
    <citation type="submission" date="2015-04" db="UniProtKB">
        <authorList>
            <consortium name="EnsemblPlants"/>
        </authorList>
    </citation>
    <scope>IDENTIFICATION</scope>
    <source>
        <strain evidence="2">cv. Jemalong A17</strain>
    </source>
</reference>
<evidence type="ECO:0000313" key="2">
    <source>
        <dbReference type="EnsemblPlants" id="AES65729"/>
    </source>
</evidence>
<keyword evidence="3" id="KW-1185">Reference proteome</keyword>
<reference evidence="1 3" key="1">
    <citation type="journal article" date="2011" name="Nature">
        <title>The Medicago genome provides insight into the evolution of rhizobial symbioses.</title>
        <authorList>
            <person name="Young N.D."/>
            <person name="Debelle F."/>
            <person name="Oldroyd G.E."/>
            <person name="Geurts R."/>
            <person name="Cannon S.B."/>
            <person name="Udvardi M.K."/>
            <person name="Benedito V.A."/>
            <person name="Mayer K.F."/>
            <person name="Gouzy J."/>
            <person name="Schoof H."/>
            <person name="Van de Peer Y."/>
            <person name="Proost S."/>
            <person name="Cook D.R."/>
            <person name="Meyers B.C."/>
            <person name="Spannagl M."/>
            <person name="Cheung F."/>
            <person name="De Mita S."/>
            <person name="Krishnakumar V."/>
            <person name="Gundlach H."/>
            <person name="Zhou S."/>
            <person name="Mudge J."/>
            <person name="Bharti A.K."/>
            <person name="Murray J.D."/>
            <person name="Naoumkina M.A."/>
            <person name="Rosen B."/>
            <person name="Silverstein K.A."/>
            <person name="Tang H."/>
            <person name="Rombauts S."/>
            <person name="Zhao P.X."/>
            <person name="Zhou P."/>
            <person name="Barbe V."/>
            <person name="Bardou P."/>
            <person name="Bechner M."/>
            <person name="Bellec A."/>
            <person name="Berger A."/>
            <person name="Berges H."/>
            <person name="Bidwell S."/>
            <person name="Bisseling T."/>
            <person name="Choisne N."/>
            <person name="Couloux A."/>
            <person name="Denny R."/>
            <person name="Deshpande S."/>
            <person name="Dai X."/>
            <person name="Doyle J.J."/>
            <person name="Dudez A.M."/>
            <person name="Farmer A.D."/>
            <person name="Fouteau S."/>
            <person name="Franken C."/>
            <person name="Gibelin C."/>
            <person name="Gish J."/>
            <person name="Goldstein S."/>
            <person name="Gonzalez A.J."/>
            <person name="Green P.J."/>
            <person name="Hallab A."/>
            <person name="Hartog M."/>
            <person name="Hua A."/>
            <person name="Humphray S.J."/>
            <person name="Jeong D.H."/>
            <person name="Jing Y."/>
            <person name="Jocker A."/>
            <person name="Kenton S.M."/>
            <person name="Kim D.J."/>
            <person name="Klee K."/>
            <person name="Lai H."/>
            <person name="Lang C."/>
            <person name="Lin S."/>
            <person name="Macmil S.L."/>
            <person name="Magdelenat G."/>
            <person name="Matthews L."/>
            <person name="McCorrison J."/>
            <person name="Monaghan E.L."/>
            <person name="Mun J.H."/>
            <person name="Najar F.Z."/>
            <person name="Nicholson C."/>
            <person name="Noirot C."/>
            <person name="O'Bleness M."/>
            <person name="Paule C.R."/>
            <person name="Poulain J."/>
            <person name="Prion F."/>
            <person name="Qin B."/>
            <person name="Qu C."/>
            <person name="Retzel E.F."/>
            <person name="Riddle C."/>
            <person name="Sallet E."/>
            <person name="Samain S."/>
            <person name="Samson N."/>
            <person name="Sanders I."/>
            <person name="Saurat O."/>
            <person name="Scarpelli C."/>
            <person name="Schiex T."/>
            <person name="Segurens B."/>
            <person name="Severin A.J."/>
            <person name="Sherrier D.J."/>
            <person name="Shi R."/>
            <person name="Sims S."/>
            <person name="Singer S.R."/>
            <person name="Sinharoy S."/>
            <person name="Sterck L."/>
            <person name="Viollet A."/>
            <person name="Wang B.B."/>
            <person name="Wang K."/>
            <person name="Wang M."/>
            <person name="Wang X."/>
            <person name="Warfsmann J."/>
            <person name="Weissenbach J."/>
            <person name="White D.D."/>
            <person name="White J.D."/>
            <person name="Wiley G.B."/>
            <person name="Wincker P."/>
            <person name="Xing Y."/>
            <person name="Yang L."/>
            <person name="Yao Z."/>
            <person name="Ying F."/>
            <person name="Zhai J."/>
            <person name="Zhou L."/>
            <person name="Zuber A."/>
            <person name="Denarie J."/>
            <person name="Dixon R.A."/>
            <person name="May G.D."/>
            <person name="Schwartz D.C."/>
            <person name="Rogers J."/>
            <person name="Quetier F."/>
            <person name="Town C.D."/>
            <person name="Roe B.A."/>
        </authorList>
    </citation>
    <scope>NUCLEOTIDE SEQUENCE [LARGE SCALE GENOMIC DNA]</scope>
    <source>
        <strain evidence="1">A17</strain>
        <strain evidence="2 3">cv. Jemalong A17</strain>
    </source>
</reference>
<dbReference type="Proteomes" id="UP000002051">
    <property type="component" value="Chromosome 2"/>
</dbReference>
<protein>
    <submittedName>
        <fullName evidence="1 2">Uncharacterized protein</fullName>
    </submittedName>
</protein>
<sequence>MGIRGPQPLTVFSHDEIFGIYPLASAFTLKFHYQVSHTKLGKFGSLKWLVYRKYDFSDWKHIISQRLIQHRNSAEHIPNMNTCNKLKIRLDKNQTIDRHLLEERIKEIARWR</sequence>
<dbReference type="EMBL" id="CM001218">
    <property type="protein sequence ID" value="AES65729.1"/>
    <property type="molecule type" value="Genomic_DNA"/>
</dbReference>
<proteinExistence type="predicted"/>
<dbReference type="PaxDb" id="3880-AES65729"/>
<accession>G7ISW3</accession>
<dbReference type="HOGENOM" id="CLU_2149560_0_0_1"/>
<evidence type="ECO:0000313" key="1">
    <source>
        <dbReference type="EMBL" id="AES65729.1"/>
    </source>
</evidence>
<dbReference type="EnsemblPlants" id="AES65729">
    <property type="protein sequence ID" value="AES65729"/>
    <property type="gene ID" value="MTR_2g048200"/>
</dbReference>
<gene>
    <name evidence="1" type="ordered locus">MTR_2g048200</name>
</gene>